<evidence type="ECO:0000313" key="1">
    <source>
        <dbReference type="EMBL" id="AAS45622.1"/>
    </source>
</evidence>
<dbReference type="EMBL" id="AY465897">
    <property type="protein sequence ID" value="AAS45622.1"/>
    <property type="molecule type" value="Genomic_DNA"/>
</dbReference>
<protein>
    <submittedName>
        <fullName evidence="1">ORF2</fullName>
    </submittedName>
</protein>
<geneLocation type="plasmid" evidence="1">
    <name>pES213</name>
</geneLocation>
<organism evidence="1">
    <name type="scientific">Aliivibrio fischeri</name>
    <name type="common">Vibrio fischeri</name>
    <dbReference type="NCBI Taxonomy" id="668"/>
    <lineage>
        <taxon>Bacteria</taxon>
        <taxon>Pseudomonadati</taxon>
        <taxon>Pseudomonadota</taxon>
        <taxon>Gammaproteobacteria</taxon>
        <taxon>Vibrionales</taxon>
        <taxon>Vibrionaceae</taxon>
        <taxon>Aliivibrio</taxon>
    </lineage>
</organism>
<proteinExistence type="predicted"/>
<dbReference type="AlphaFoldDB" id="Q6JHS6"/>
<sequence>MPPPKGRSFPFAPRHSADWLVSHVTYDQAVDMFFNQTATQQNLGHDPLVYSKVFRGVTYATLQEAQQVFTETMNAEYEVREQRDLADENRGCKASKILNDNIRNRIVPTEDGLESLTAYRKPFGEKCVSPLSLFTKSLNGGSNSHIQANETQAQLVTQQAYDFPLVTKGSKAIQALDDSWGLQCSLEDELNQNHQDVVILDLEDSHKLLNNFWVDLGKDTALIATSLNTANGWFQHTTPIFDAKGLVKQFGDINIKADIVESKGKQFIAFSGKKNGKEI</sequence>
<reference evidence="1" key="1">
    <citation type="journal article" date="2005" name="Plasmid">
        <title>Characterization of pES213, a small mobilizable plasmid from Vibrio fischeri.</title>
        <authorList>
            <person name="Dunn A.K."/>
            <person name="Martin M.O."/>
            <person name="Stabb E.V."/>
        </authorList>
    </citation>
    <scope>NUCLEOTIDE SEQUENCE</scope>
    <source>
        <strain evidence="1">ES213</strain>
        <plasmid evidence="1">pES213</plasmid>
    </source>
</reference>
<keyword evidence="1" id="KW-0614">Plasmid</keyword>
<name>Q6JHS6_ALIFS</name>
<accession>Q6JHS6</accession>
<dbReference type="RefSeq" id="WP_012564899.1">
    <property type="nucleotide sequence ID" value="NC_011403.1"/>
</dbReference>